<protein>
    <recommendedName>
        <fullName evidence="2">Zn(2)-C6 fungal-type domain-containing protein</fullName>
    </recommendedName>
</protein>
<name>A0AA38RPR7_9PEZI</name>
<sequence length="390" mass="42074">MNSARRAHTKSKNGCDGCKQMKRKCDERIPCTNCTKRHRTCSLLASVPSSSASPPSPPASPPQPHETFSISDFALFHHFTTSTSSLIANEPPYSSPWKTGVPALATQYPFLLHEVLALAAVHLSQLNPSKSAYYLRVAGEHQAFALSLFRAALAAGIGDGDAAEPLFACSALFVSYYFAVAPDPAALLFSTDPPGPPEWMLPLRGCTELVRCYKRSITDGPMGNLMSDYIAVLRAPTSGGADAHIDGLRDGLAALSGDWSEGGVLLPVLDKLRTCFALSDSDSGDGVSNKTATFMFAATVPARFVDMLGEKSPGALVVMAFWCVLLHRINRRWMLYGADRASEMLDLIESLLSPRFREMIRWPLEVVKSTPQVRASNGQGDATSSAMDVT</sequence>
<feature type="domain" description="Zn(2)-C6 fungal-type" evidence="2">
    <location>
        <begin position="14"/>
        <end position="43"/>
    </location>
</feature>
<dbReference type="SUPFAM" id="SSF57701">
    <property type="entry name" value="Zn2/Cys6 DNA-binding domain"/>
    <property type="match status" value="1"/>
</dbReference>
<dbReference type="PANTHER" id="PTHR47784">
    <property type="entry name" value="STEROL UPTAKE CONTROL PROTEIN 2"/>
    <property type="match status" value="1"/>
</dbReference>
<dbReference type="AlphaFoldDB" id="A0AA38RPR7"/>
<evidence type="ECO:0000259" key="2">
    <source>
        <dbReference type="PROSITE" id="PS50048"/>
    </source>
</evidence>
<dbReference type="SMART" id="SM00066">
    <property type="entry name" value="GAL4"/>
    <property type="match status" value="1"/>
</dbReference>
<dbReference type="Pfam" id="PF00172">
    <property type="entry name" value="Zn_clus"/>
    <property type="match status" value="1"/>
</dbReference>
<gene>
    <name evidence="3" type="ORF">NKR23_g5151</name>
</gene>
<dbReference type="GO" id="GO:0001228">
    <property type="term" value="F:DNA-binding transcription activator activity, RNA polymerase II-specific"/>
    <property type="evidence" value="ECO:0007669"/>
    <property type="project" value="TreeGrafter"/>
</dbReference>
<dbReference type="GO" id="GO:0008270">
    <property type="term" value="F:zinc ion binding"/>
    <property type="evidence" value="ECO:0007669"/>
    <property type="project" value="InterPro"/>
</dbReference>
<dbReference type="PROSITE" id="PS50048">
    <property type="entry name" value="ZN2_CY6_FUNGAL_2"/>
    <property type="match status" value="1"/>
</dbReference>
<dbReference type="InterPro" id="IPR053157">
    <property type="entry name" value="Sterol_Uptake_Regulator"/>
</dbReference>
<dbReference type="Proteomes" id="UP001174694">
    <property type="component" value="Unassembled WGS sequence"/>
</dbReference>
<dbReference type="Pfam" id="PF11951">
    <property type="entry name" value="Fungal_trans_2"/>
    <property type="match status" value="1"/>
</dbReference>
<proteinExistence type="predicted"/>
<reference evidence="3" key="1">
    <citation type="submission" date="2022-07" db="EMBL/GenBank/DDBJ databases">
        <title>Fungi with potential for degradation of polypropylene.</title>
        <authorList>
            <person name="Gostincar C."/>
        </authorList>
    </citation>
    <scope>NUCLEOTIDE SEQUENCE</scope>
    <source>
        <strain evidence="3">EXF-13308</strain>
    </source>
</reference>
<dbReference type="InterPro" id="IPR036864">
    <property type="entry name" value="Zn2-C6_fun-type_DNA-bd_sf"/>
</dbReference>
<organism evidence="3 4">
    <name type="scientific">Pleurostoma richardsiae</name>
    <dbReference type="NCBI Taxonomy" id="41990"/>
    <lineage>
        <taxon>Eukaryota</taxon>
        <taxon>Fungi</taxon>
        <taxon>Dikarya</taxon>
        <taxon>Ascomycota</taxon>
        <taxon>Pezizomycotina</taxon>
        <taxon>Sordariomycetes</taxon>
        <taxon>Sordariomycetidae</taxon>
        <taxon>Calosphaeriales</taxon>
        <taxon>Pleurostomataceae</taxon>
        <taxon>Pleurostoma</taxon>
    </lineage>
</organism>
<evidence type="ECO:0000313" key="4">
    <source>
        <dbReference type="Proteomes" id="UP001174694"/>
    </source>
</evidence>
<keyword evidence="4" id="KW-1185">Reference proteome</keyword>
<dbReference type="InterPro" id="IPR021858">
    <property type="entry name" value="Fun_TF"/>
</dbReference>
<evidence type="ECO:0000256" key="1">
    <source>
        <dbReference type="ARBA" id="ARBA00023242"/>
    </source>
</evidence>
<dbReference type="PANTHER" id="PTHR47784:SF5">
    <property type="entry name" value="STEROL UPTAKE CONTROL PROTEIN 2"/>
    <property type="match status" value="1"/>
</dbReference>
<dbReference type="PROSITE" id="PS00463">
    <property type="entry name" value="ZN2_CY6_FUNGAL_1"/>
    <property type="match status" value="1"/>
</dbReference>
<dbReference type="CDD" id="cd00067">
    <property type="entry name" value="GAL4"/>
    <property type="match status" value="1"/>
</dbReference>
<accession>A0AA38RPR7</accession>
<dbReference type="InterPro" id="IPR001138">
    <property type="entry name" value="Zn2Cys6_DnaBD"/>
</dbReference>
<dbReference type="EMBL" id="JANBVO010000013">
    <property type="protein sequence ID" value="KAJ9148245.1"/>
    <property type="molecule type" value="Genomic_DNA"/>
</dbReference>
<comment type="caution">
    <text evidence="3">The sequence shown here is derived from an EMBL/GenBank/DDBJ whole genome shotgun (WGS) entry which is preliminary data.</text>
</comment>
<evidence type="ECO:0000313" key="3">
    <source>
        <dbReference type="EMBL" id="KAJ9148245.1"/>
    </source>
</evidence>
<dbReference type="Gene3D" id="4.10.240.10">
    <property type="entry name" value="Zn(2)-C6 fungal-type DNA-binding domain"/>
    <property type="match status" value="1"/>
</dbReference>
<keyword evidence="1" id="KW-0539">Nucleus</keyword>